<sequence length="382" mass="44062">MSPQSTSTSQDVATLQTLKPQPHQLMFASLLQWALTLGLLLQSELPTKQAAPKRRLFRRNSSSSTIKKEKKKEEKKKPTKARSETFRLEPTARDSLTFTRTEEGGAMDAPVCVPSGRRMYWDLEAIGVKLDEVVDLAELQHKVELQGKEQGWTWRKQLEEDREKEEAELSARAAKNALPFARNMLLHEPMEALTLLKFEIDFFKSDNSTRHVASMKKVFFSVVRSSNGRVAEIPEWYIPPYAVNYSREKLTRGSVGTAHRGVWVDRKPVHGTKPEQEGDREEQQKSYKVVVKRYFIHADAIELFRQEVEAWFAIKHINILKLFGASHCSRPALLVLEDATNGPLVNYLTLQRQLQAEKRRVKCKRPEEVNLQWSYRNQRHAL</sequence>
<dbReference type="Gene3D" id="1.10.510.10">
    <property type="entry name" value="Transferase(Phosphotransferase) domain 1"/>
    <property type="match status" value="1"/>
</dbReference>
<evidence type="ECO:0000313" key="3">
    <source>
        <dbReference type="EMBL" id="KAE8963498.1"/>
    </source>
</evidence>
<keyword evidence="6" id="KW-1185">Reference proteome</keyword>
<dbReference type="EMBL" id="QXFV01005817">
    <property type="protein sequence ID" value="KAE8963498.1"/>
    <property type="molecule type" value="Genomic_DNA"/>
</dbReference>
<dbReference type="EMBL" id="QXFT01002873">
    <property type="protein sequence ID" value="KAE9292056.1"/>
    <property type="molecule type" value="Genomic_DNA"/>
</dbReference>
<evidence type="ECO:0000313" key="4">
    <source>
        <dbReference type="EMBL" id="KAE9292056.1"/>
    </source>
</evidence>
<dbReference type="AlphaFoldDB" id="A0A6A4CPH3"/>
<evidence type="ECO:0000313" key="6">
    <source>
        <dbReference type="Proteomes" id="UP000434957"/>
    </source>
</evidence>
<feature type="domain" description="Serine-threonine/tyrosine-protein kinase catalytic" evidence="2">
    <location>
        <begin position="248"/>
        <end position="360"/>
    </location>
</feature>
<evidence type="ECO:0000259" key="2">
    <source>
        <dbReference type="Pfam" id="PF07714"/>
    </source>
</evidence>
<dbReference type="InterPro" id="IPR011009">
    <property type="entry name" value="Kinase-like_dom_sf"/>
</dbReference>
<dbReference type="InterPro" id="IPR001245">
    <property type="entry name" value="Ser-Thr/Tyr_kinase_cat_dom"/>
</dbReference>
<comment type="caution">
    <text evidence="4">The sequence shown here is derived from an EMBL/GenBank/DDBJ whole genome shotgun (WGS) entry which is preliminary data.</text>
</comment>
<gene>
    <name evidence="3" type="ORF">PR001_g29356</name>
    <name evidence="4" type="ORF">PR003_g24863</name>
</gene>
<dbReference type="SUPFAM" id="SSF56112">
    <property type="entry name" value="Protein kinase-like (PK-like)"/>
    <property type="match status" value="1"/>
</dbReference>
<dbReference type="Pfam" id="PF07714">
    <property type="entry name" value="PK_Tyr_Ser-Thr"/>
    <property type="match status" value="1"/>
</dbReference>
<evidence type="ECO:0000313" key="5">
    <source>
        <dbReference type="Proteomes" id="UP000429607"/>
    </source>
</evidence>
<accession>A0A6A4CPH3</accession>
<evidence type="ECO:0000256" key="1">
    <source>
        <dbReference type="SAM" id="MobiDB-lite"/>
    </source>
</evidence>
<dbReference type="GO" id="GO:0004672">
    <property type="term" value="F:protein kinase activity"/>
    <property type="evidence" value="ECO:0007669"/>
    <property type="project" value="InterPro"/>
</dbReference>
<protein>
    <recommendedName>
        <fullName evidence="2">Serine-threonine/tyrosine-protein kinase catalytic domain-containing protein</fullName>
    </recommendedName>
</protein>
<dbReference type="Proteomes" id="UP000429607">
    <property type="component" value="Unassembled WGS sequence"/>
</dbReference>
<dbReference type="Proteomes" id="UP000434957">
    <property type="component" value="Unassembled WGS sequence"/>
</dbReference>
<feature type="compositionally biased region" description="Basic and acidic residues" evidence="1">
    <location>
        <begin position="71"/>
        <end position="85"/>
    </location>
</feature>
<organism evidence="4 6">
    <name type="scientific">Phytophthora rubi</name>
    <dbReference type="NCBI Taxonomy" id="129364"/>
    <lineage>
        <taxon>Eukaryota</taxon>
        <taxon>Sar</taxon>
        <taxon>Stramenopiles</taxon>
        <taxon>Oomycota</taxon>
        <taxon>Peronosporomycetes</taxon>
        <taxon>Peronosporales</taxon>
        <taxon>Peronosporaceae</taxon>
        <taxon>Phytophthora</taxon>
    </lineage>
</organism>
<proteinExistence type="predicted"/>
<reference evidence="4 6" key="1">
    <citation type="submission" date="2018-08" db="EMBL/GenBank/DDBJ databases">
        <title>Genomic investigation of the strawberry pathogen Phytophthora fragariae indicates pathogenicity is determined by transcriptional variation in three key races.</title>
        <authorList>
            <person name="Adams T.M."/>
            <person name="Armitage A.D."/>
            <person name="Sobczyk M.K."/>
            <person name="Bates H.J."/>
            <person name="Dunwell J.M."/>
            <person name="Nellist C.F."/>
            <person name="Harrison R.J."/>
        </authorList>
    </citation>
    <scope>NUCLEOTIDE SEQUENCE [LARGE SCALE GENOMIC DNA]</scope>
    <source>
        <strain evidence="3 5">SCRP249</strain>
        <strain evidence="4 6">SCRP333</strain>
    </source>
</reference>
<feature type="region of interest" description="Disordered" evidence="1">
    <location>
        <begin position="50"/>
        <end position="85"/>
    </location>
</feature>
<name>A0A6A4CPH3_9STRA</name>